<dbReference type="RefSeq" id="WP_348788834.1">
    <property type="nucleotide sequence ID" value="NZ_CP157390.1"/>
</dbReference>
<accession>A0AAU7GFK3</accession>
<protein>
    <recommendedName>
        <fullName evidence="3">HNH endonuclease</fullName>
    </recommendedName>
</protein>
<sequence length="110" mass="12328">MDTPARFCPSRRSGQRCTRPVGHAGLHRRQALLWSDRQADPARCPGSGRPGERAAQLADGFPGGRALCPDCHRFVDLNPDGRLVEHDTDDPRASDLEVLRSREWFNTHGW</sequence>
<organism evidence="2">
    <name type="scientific">Leifsonia sp. NPDC080035</name>
    <dbReference type="NCBI Taxonomy" id="3143936"/>
    <lineage>
        <taxon>Bacteria</taxon>
        <taxon>Bacillati</taxon>
        <taxon>Actinomycetota</taxon>
        <taxon>Actinomycetes</taxon>
        <taxon>Micrococcales</taxon>
        <taxon>Microbacteriaceae</taxon>
        <taxon>Leifsonia</taxon>
    </lineage>
</organism>
<evidence type="ECO:0008006" key="3">
    <source>
        <dbReference type="Google" id="ProtNLM"/>
    </source>
</evidence>
<dbReference type="EMBL" id="CP157390">
    <property type="protein sequence ID" value="XBM48913.1"/>
    <property type="molecule type" value="Genomic_DNA"/>
</dbReference>
<evidence type="ECO:0000313" key="2">
    <source>
        <dbReference type="EMBL" id="XBM48913.1"/>
    </source>
</evidence>
<evidence type="ECO:0000256" key="1">
    <source>
        <dbReference type="SAM" id="MobiDB-lite"/>
    </source>
</evidence>
<proteinExistence type="predicted"/>
<name>A0AAU7GFK3_9MICO</name>
<reference evidence="2" key="1">
    <citation type="submission" date="2024-05" db="EMBL/GenBank/DDBJ databases">
        <title>The Natural Products Discovery Center: Release of the First 8490 Sequenced Strains for Exploring Actinobacteria Biosynthetic Diversity.</title>
        <authorList>
            <person name="Kalkreuter E."/>
            <person name="Kautsar S.A."/>
            <person name="Yang D."/>
            <person name="Bader C.D."/>
            <person name="Teijaro C.N."/>
            <person name="Fluegel L."/>
            <person name="Davis C.M."/>
            <person name="Simpson J.R."/>
            <person name="Lauterbach L."/>
            <person name="Steele A.D."/>
            <person name="Gui C."/>
            <person name="Meng S."/>
            <person name="Li G."/>
            <person name="Viehrig K."/>
            <person name="Ye F."/>
            <person name="Su P."/>
            <person name="Kiefer A.F."/>
            <person name="Nichols A."/>
            <person name="Cepeda A.J."/>
            <person name="Yan W."/>
            <person name="Fan B."/>
            <person name="Jiang Y."/>
            <person name="Adhikari A."/>
            <person name="Zheng C.-J."/>
            <person name="Schuster L."/>
            <person name="Cowan T.M."/>
            <person name="Smanski M.J."/>
            <person name="Chevrette M.G."/>
            <person name="de Carvalho L.P.S."/>
            <person name="Shen B."/>
        </authorList>
    </citation>
    <scope>NUCLEOTIDE SEQUENCE</scope>
    <source>
        <strain evidence="2">NPDC080035</strain>
    </source>
</reference>
<gene>
    <name evidence="2" type="ORF">AAME72_03400</name>
</gene>
<dbReference type="AlphaFoldDB" id="A0AAU7GFK3"/>
<feature type="region of interest" description="Disordered" evidence="1">
    <location>
        <begin position="1"/>
        <end position="22"/>
    </location>
</feature>